<dbReference type="EMBL" id="CACTIH010003611">
    <property type="protein sequence ID" value="CAA2977709.1"/>
    <property type="molecule type" value="Genomic_DNA"/>
</dbReference>
<sequence>MPRGTVTGNLSYATSAIADKATSAKNVVASKLGYGGHDEGRDSQKGTSESAKPEHDIVATMTEKLAPVYRNVADASSVVMSKVQGSGTRDKGGNRATYIGNEGKGTDKGISMKDYLAEKFRPGTEDKALSDAISGALH</sequence>
<dbReference type="PANTHER" id="PTHR33836:SF1">
    <property type="entry name" value="LOW-TEMPERATURE-INDUCED 65 KDA PROTEIN-RELATED"/>
    <property type="match status" value="1"/>
</dbReference>
<keyword evidence="4" id="KW-1185">Reference proteome</keyword>
<feature type="domain" description="LTI65/LTI78 PGEED repeat" evidence="2">
    <location>
        <begin position="107"/>
        <end position="137"/>
    </location>
</feature>
<name>A0A8S0REQ7_OLEEU</name>
<dbReference type="Gramene" id="OE9A014535T1">
    <property type="protein sequence ID" value="OE9A014535C1"/>
    <property type="gene ID" value="OE9A014535"/>
</dbReference>
<organism evidence="3 4">
    <name type="scientific">Olea europaea subsp. europaea</name>
    <dbReference type="NCBI Taxonomy" id="158383"/>
    <lineage>
        <taxon>Eukaryota</taxon>
        <taxon>Viridiplantae</taxon>
        <taxon>Streptophyta</taxon>
        <taxon>Embryophyta</taxon>
        <taxon>Tracheophyta</taxon>
        <taxon>Spermatophyta</taxon>
        <taxon>Magnoliopsida</taxon>
        <taxon>eudicotyledons</taxon>
        <taxon>Gunneridae</taxon>
        <taxon>Pentapetalae</taxon>
        <taxon>asterids</taxon>
        <taxon>lamiids</taxon>
        <taxon>Lamiales</taxon>
        <taxon>Oleaceae</taxon>
        <taxon>Oleeae</taxon>
        <taxon>Olea</taxon>
    </lineage>
</organism>
<evidence type="ECO:0000259" key="2">
    <source>
        <dbReference type="Pfam" id="PF23399"/>
    </source>
</evidence>
<protein>
    <recommendedName>
        <fullName evidence="2">LTI65/LTI78 PGEED repeat domain-containing protein</fullName>
    </recommendedName>
</protein>
<accession>A0A8S0REQ7</accession>
<dbReference type="Proteomes" id="UP000594638">
    <property type="component" value="Unassembled WGS sequence"/>
</dbReference>
<feature type="region of interest" description="Disordered" evidence="1">
    <location>
        <begin position="83"/>
        <end position="104"/>
    </location>
</feature>
<evidence type="ECO:0000313" key="3">
    <source>
        <dbReference type="EMBL" id="CAA2977709.1"/>
    </source>
</evidence>
<proteinExistence type="predicted"/>
<dbReference type="GO" id="GO:0009737">
    <property type="term" value="P:response to abscisic acid"/>
    <property type="evidence" value="ECO:0007669"/>
    <property type="project" value="InterPro"/>
</dbReference>
<comment type="caution">
    <text evidence="3">The sequence shown here is derived from an EMBL/GenBank/DDBJ whole genome shotgun (WGS) entry which is preliminary data.</text>
</comment>
<dbReference type="PANTHER" id="PTHR33836">
    <property type="entry name" value="LOW-TEMPERATURE-INDUCED 65 KDA PROTEIN-RELATED"/>
    <property type="match status" value="1"/>
</dbReference>
<dbReference type="Pfam" id="PF07918">
    <property type="entry name" value="CAP160"/>
    <property type="match status" value="1"/>
</dbReference>
<dbReference type="InterPro" id="IPR037491">
    <property type="entry name" value="LTI78/LTI65"/>
</dbReference>
<feature type="region of interest" description="Disordered" evidence="1">
    <location>
        <begin position="32"/>
        <end position="55"/>
    </location>
</feature>
<dbReference type="InterPro" id="IPR012418">
    <property type="entry name" value="CAP160"/>
</dbReference>
<dbReference type="GO" id="GO:0006950">
    <property type="term" value="P:response to stress"/>
    <property type="evidence" value="ECO:0007669"/>
    <property type="project" value="TreeGrafter"/>
</dbReference>
<evidence type="ECO:0000256" key="1">
    <source>
        <dbReference type="SAM" id="MobiDB-lite"/>
    </source>
</evidence>
<dbReference type="InterPro" id="IPR057059">
    <property type="entry name" value="LTI65/LTI78_PGEED"/>
</dbReference>
<dbReference type="OrthoDB" id="1931597at2759"/>
<reference evidence="3 4" key="1">
    <citation type="submission" date="2019-12" db="EMBL/GenBank/DDBJ databases">
        <authorList>
            <person name="Alioto T."/>
            <person name="Alioto T."/>
            <person name="Gomez Garrido J."/>
        </authorList>
    </citation>
    <scope>NUCLEOTIDE SEQUENCE [LARGE SCALE GENOMIC DNA]</scope>
</reference>
<dbReference type="AlphaFoldDB" id="A0A8S0REQ7"/>
<evidence type="ECO:0000313" key="4">
    <source>
        <dbReference type="Proteomes" id="UP000594638"/>
    </source>
</evidence>
<gene>
    <name evidence="3" type="ORF">OLEA9_A014535</name>
</gene>
<dbReference type="Pfam" id="PF23399">
    <property type="entry name" value="LTI65_PGEED"/>
    <property type="match status" value="1"/>
</dbReference>